<dbReference type="WBParaSite" id="EVEC_0000210401-mRNA-1">
    <property type="protein sequence ID" value="EVEC_0000210401-mRNA-1"/>
    <property type="gene ID" value="EVEC_0000210401"/>
</dbReference>
<dbReference type="GO" id="GO:0019005">
    <property type="term" value="C:SCF ubiquitin ligase complex"/>
    <property type="evidence" value="ECO:0007669"/>
    <property type="project" value="TreeGrafter"/>
</dbReference>
<reference evidence="2 3" key="2">
    <citation type="submission" date="2018-10" db="EMBL/GenBank/DDBJ databases">
        <authorList>
            <consortium name="Pathogen Informatics"/>
        </authorList>
    </citation>
    <scope>NUCLEOTIDE SEQUENCE [LARGE SCALE GENOMIC DNA]</scope>
</reference>
<dbReference type="FunFam" id="2.60.120.920:FF:000007">
    <property type="entry name" value="SPRY domain-containing SOCS box protein 1"/>
    <property type="match status" value="1"/>
</dbReference>
<accession>A0A0N4UX55</accession>
<reference evidence="4" key="1">
    <citation type="submission" date="2017-02" db="UniProtKB">
        <authorList>
            <consortium name="WormBaseParasite"/>
        </authorList>
    </citation>
    <scope>IDENTIFICATION</scope>
</reference>
<dbReference type="STRING" id="51028.A0A0N4UX55"/>
<dbReference type="InterPro" id="IPR003877">
    <property type="entry name" value="SPRY_dom"/>
</dbReference>
<keyword evidence="3" id="KW-1185">Reference proteome</keyword>
<evidence type="ECO:0000259" key="1">
    <source>
        <dbReference type="PROSITE" id="PS50188"/>
    </source>
</evidence>
<dbReference type="InterPro" id="IPR001870">
    <property type="entry name" value="B30.2/SPRY"/>
</dbReference>
<organism evidence="4">
    <name type="scientific">Enterobius vermicularis</name>
    <name type="common">Human pinworm</name>
    <dbReference type="NCBI Taxonomy" id="51028"/>
    <lineage>
        <taxon>Eukaryota</taxon>
        <taxon>Metazoa</taxon>
        <taxon>Ecdysozoa</taxon>
        <taxon>Nematoda</taxon>
        <taxon>Chromadorea</taxon>
        <taxon>Rhabditida</taxon>
        <taxon>Spirurina</taxon>
        <taxon>Oxyuridomorpha</taxon>
        <taxon>Oxyuroidea</taxon>
        <taxon>Oxyuridae</taxon>
        <taxon>Enterobius</taxon>
    </lineage>
</organism>
<dbReference type="Pfam" id="PF00622">
    <property type="entry name" value="SPRY"/>
    <property type="match status" value="1"/>
</dbReference>
<dbReference type="InterPro" id="IPR013320">
    <property type="entry name" value="ConA-like_dom_sf"/>
</dbReference>
<gene>
    <name evidence="2" type="ORF">EVEC_LOCUS1812</name>
</gene>
<evidence type="ECO:0000313" key="2">
    <source>
        <dbReference type="EMBL" id="VDD86669.1"/>
    </source>
</evidence>
<sequence length="260" mass="29637">MSRRQESFERTADRSRIGRRYLSFLLNHCNRVPRPRTSEPSSNPAGGPFDGFWRPERLSYFWYLPLPDQETIIRHGWSTKDCSPNIYVDNDSLTMHRLPVAQSTDAVRGKVGFSKGFHVWEIIWPSKRRGTNAVIGVGTKDAPLHRCGYVSLVGSDNESYGWDLIQKKCFHGKENRCGWHYPPGSARGRGEAMPDRILCILDMDNGYLAFASSTKNYYGVAFTGLKGKTLYPMVSAVWGHCEIKMIYLGSLPRRNFVFTD</sequence>
<evidence type="ECO:0000313" key="4">
    <source>
        <dbReference type="WBParaSite" id="EVEC_0000210401-mRNA-1"/>
    </source>
</evidence>
<evidence type="ECO:0000313" key="3">
    <source>
        <dbReference type="Proteomes" id="UP000274131"/>
    </source>
</evidence>
<dbReference type="GO" id="GO:0043161">
    <property type="term" value="P:proteasome-mediated ubiquitin-dependent protein catabolic process"/>
    <property type="evidence" value="ECO:0007669"/>
    <property type="project" value="TreeGrafter"/>
</dbReference>
<proteinExistence type="predicted"/>
<dbReference type="EMBL" id="UXUI01007269">
    <property type="protein sequence ID" value="VDD86669.1"/>
    <property type="molecule type" value="Genomic_DNA"/>
</dbReference>
<dbReference type="AlphaFoldDB" id="A0A0N4UX55"/>
<dbReference type="PROSITE" id="PS50188">
    <property type="entry name" value="B302_SPRY"/>
    <property type="match status" value="1"/>
</dbReference>
<dbReference type="GO" id="GO:0005737">
    <property type="term" value="C:cytoplasm"/>
    <property type="evidence" value="ECO:0007669"/>
    <property type="project" value="UniProtKB-ARBA"/>
</dbReference>
<protein>
    <submittedName>
        <fullName evidence="4">B30.2/SPRY domain-containing protein</fullName>
    </submittedName>
</protein>
<dbReference type="SUPFAM" id="SSF49899">
    <property type="entry name" value="Concanavalin A-like lectins/glucanases"/>
    <property type="match status" value="1"/>
</dbReference>
<dbReference type="PANTHER" id="PTHR12245">
    <property type="entry name" value="SPRY DOMAIN CONTAINING SOCS BOX PROTEIN"/>
    <property type="match status" value="1"/>
</dbReference>
<dbReference type="SMART" id="SM00449">
    <property type="entry name" value="SPRY"/>
    <property type="match status" value="1"/>
</dbReference>
<dbReference type="Gene3D" id="2.60.120.920">
    <property type="match status" value="1"/>
</dbReference>
<dbReference type="Proteomes" id="UP000274131">
    <property type="component" value="Unassembled WGS sequence"/>
</dbReference>
<name>A0A0N4UX55_ENTVE</name>
<dbReference type="InterPro" id="IPR043136">
    <property type="entry name" value="B30.2/SPRY_sf"/>
</dbReference>
<dbReference type="PANTHER" id="PTHR12245:SF11">
    <property type="entry name" value="PROTEIN GUSTAVUS"/>
    <property type="match status" value="1"/>
</dbReference>
<feature type="domain" description="B30.2/SPRY" evidence="1">
    <location>
        <begin position="55"/>
        <end position="253"/>
    </location>
</feature>
<dbReference type="InterPro" id="IPR050672">
    <property type="entry name" value="FBXO45-Fsn/SPSB_families"/>
</dbReference>
<dbReference type="OrthoDB" id="2398163at2759"/>